<dbReference type="AlphaFoldDB" id="A0A6C0HQH0"/>
<sequence>MDSFLLSVNNEKIWNFYNTRKDLSFEQVNLLFIDLMSSLLPNNADCITPKMSEQLVENIKNIQSQLVLVTETMKYNHNDNIIKIAVKLSEFKREYIDDVKMILNNNLSDNLAPLLREQNSIMIDKTQLLINEILPKNNEQVTKQLNASFQTLHTSITEDTNKFLNSTINPSNLTSFITSLEQKFSQSESRIESNIKEIRESNDKIRDISQSQNNMSLLLNNNVSEILKKMENSSSKGKFSENLVFSVLNKLFPNADVNSVGDKKETGDIMLSRGNNFTTILIENKTYNCNVPTTEVEKFERDVEIQNCCGLFLSQTSGITYKSNFEINIHKHNVLLYIHDVNYDSDKIKLGIEIIDMIKSTMCQDDAGKTDTIDKDTLDDINKEFHAVFSQKDNLKRIMKDFNQKMLIQIDDIKLPKLEKYLSTRYTSSIGKMVCDCGFIAKNQGSLASHKRGCVAEKNKVKSSIELTVVKEQNDNIINTIKKKKNVNDAS</sequence>
<evidence type="ECO:0008006" key="2">
    <source>
        <dbReference type="Google" id="ProtNLM"/>
    </source>
</evidence>
<name>A0A6C0HQH0_9ZZZZ</name>
<proteinExistence type="predicted"/>
<protein>
    <recommendedName>
        <fullName evidence="2">Restriction endonuclease type IV Mrr domain-containing protein</fullName>
    </recommendedName>
</protein>
<reference evidence="1" key="1">
    <citation type="journal article" date="2020" name="Nature">
        <title>Giant virus diversity and host interactions through global metagenomics.</title>
        <authorList>
            <person name="Schulz F."/>
            <person name="Roux S."/>
            <person name="Paez-Espino D."/>
            <person name="Jungbluth S."/>
            <person name="Walsh D.A."/>
            <person name="Denef V.J."/>
            <person name="McMahon K.D."/>
            <person name="Konstantinidis K.T."/>
            <person name="Eloe-Fadrosh E.A."/>
            <person name="Kyrpides N.C."/>
            <person name="Woyke T."/>
        </authorList>
    </citation>
    <scope>NUCLEOTIDE SEQUENCE</scope>
    <source>
        <strain evidence="1">GVMAG-M-3300023184-161</strain>
    </source>
</reference>
<dbReference type="EMBL" id="MN739999">
    <property type="protein sequence ID" value="QHT82386.1"/>
    <property type="molecule type" value="Genomic_DNA"/>
</dbReference>
<organism evidence="1">
    <name type="scientific">viral metagenome</name>
    <dbReference type="NCBI Taxonomy" id="1070528"/>
    <lineage>
        <taxon>unclassified sequences</taxon>
        <taxon>metagenomes</taxon>
        <taxon>organismal metagenomes</taxon>
    </lineage>
</organism>
<accession>A0A6C0HQH0</accession>
<evidence type="ECO:0000313" key="1">
    <source>
        <dbReference type="EMBL" id="QHT82386.1"/>
    </source>
</evidence>